<keyword evidence="2" id="KW-0479">Metal-binding</keyword>
<dbReference type="InterPro" id="IPR012340">
    <property type="entry name" value="NA-bd_OB-fold"/>
</dbReference>
<sequence>MCKIHTIEGDFGWFYVACKKCSKKVKMNNKDKTAIADKPTKTTYWCPKCNLNITQVVPRFKLHVGVIDQTGDIKCILFDSAASKMIGHSAFDLLDGVYDDDDPERMPPSIKNLVGKTFQLLVCIENDNLSGRNDTYMVRKVWPGVDIVMIEDADDSERASNHSHTLSNIEAMKLLTRTSEVSEMSVSDTATPKSKRSIDDITVEGCSTTKKICLKPVKLEKLDEKNDEMVGNEEDEKKSGVNNEVNENPEPDYSEYAGL</sequence>
<evidence type="ECO:0000313" key="9">
    <source>
        <dbReference type="Proteomes" id="UP000516314"/>
    </source>
</evidence>
<keyword evidence="5" id="KW-0238">DNA-binding</keyword>
<dbReference type="PANTHER" id="PTHR47165">
    <property type="entry name" value="OS03G0429900 PROTEIN"/>
    <property type="match status" value="1"/>
</dbReference>
<dbReference type="InterPro" id="IPR047192">
    <property type="entry name" value="Euk_RPA1_DBD_C"/>
</dbReference>
<gene>
    <name evidence="8" type="ORF">AT9943_LOCUS20363</name>
</gene>
<dbReference type="InterPro" id="IPR013955">
    <property type="entry name" value="Rep_factor-A_C"/>
</dbReference>
<dbReference type="Pfam" id="PF08646">
    <property type="entry name" value="Rep_fac-A_C"/>
    <property type="match status" value="1"/>
</dbReference>
<reference evidence="8 9" key="1">
    <citation type="submission" date="2020-09" db="EMBL/GenBank/DDBJ databases">
        <authorList>
            <person name="Ashkenazy H."/>
        </authorList>
    </citation>
    <scope>NUCLEOTIDE SEQUENCE [LARGE SCALE GENOMIC DNA]</scope>
    <source>
        <strain evidence="9">cv. Cdm-0</strain>
    </source>
</reference>
<dbReference type="PANTHER" id="PTHR47165:SF4">
    <property type="entry name" value="OS03G0429900 PROTEIN"/>
    <property type="match status" value="1"/>
</dbReference>
<dbReference type="GO" id="GO:0003677">
    <property type="term" value="F:DNA binding"/>
    <property type="evidence" value="ECO:0007669"/>
    <property type="project" value="UniProtKB-KW"/>
</dbReference>
<dbReference type="EMBL" id="LR881470">
    <property type="protein sequence ID" value="CAD5332984.1"/>
    <property type="molecule type" value="Genomic_DNA"/>
</dbReference>
<evidence type="ECO:0000256" key="6">
    <source>
        <dbReference type="SAM" id="MobiDB-lite"/>
    </source>
</evidence>
<protein>
    <submittedName>
        <fullName evidence="8">(thale cress) hypothetical protein</fullName>
    </submittedName>
</protein>
<evidence type="ECO:0000259" key="7">
    <source>
        <dbReference type="Pfam" id="PF08646"/>
    </source>
</evidence>
<dbReference type="GO" id="GO:0008270">
    <property type="term" value="F:zinc ion binding"/>
    <property type="evidence" value="ECO:0007669"/>
    <property type="project" value="UniProtKB-KW"/>
</dbReference>
<evidence type="ECO:0000256" key="3">
    <source>
        <dbReference type="ARBA" id="ARBA00022771"/>
    </source>
</evidence>
<feature type="domain" description="Replication factor A C-terminal" evidence="7">
    <location>
        <begin position="2"/>
        <end position="131"/>
    </location>
</feature>
<comment type="similarity">
    <text evidence="1">Belongs to the replication factor A protein 1 family.</text>
</comment>
<keyword evidence="3" id="KW-0863">Zinc-finger</keyword>
<evidence type="ECO:0000256" key="2">
    <source>
        <dbReference type="ARBA" id="ARBA00022723"/>
    </source>
</evidence>
<evidence type="ECO:0000256" key="1">
    <source>
        <dbReference type="ARBA" id="ARBA00005690"/>
    </source>
</evidence>
<feature type="region of interest" description="Disordered" evidence="6">
    <location>
        <begin position="223"/>
        <end position="259"/>
    </location>
</feature>
<dbReference type="Gene3D" id="2.40.50.140">
    <property type="entry name" value="Nucleic acid-binding proteins"/>
    <property type="match status" value="1"/>
</dbReference>
<evidence type="ECO:0000256" key="4">
    <source>
        <dbReference type="ARBA" id="ARBA00022833"/>
    </source>
</evidence>
<proteinExistence type="inferred from homology"/>
<dbReference type="CDD" id="cd04476">
    <property type="entry name" value="RPA1_DBD_C"/>
    <property type="match status" value="1"/>
</dbReference>
<organism evidence="8 9">
    <name type="scientific">Arabidopsis thaliana</name>
    <name type="common">Mouse-ear cress</name>
    <dbReference type="NCBI Taxonomy" id="3702"/>
    <lineage>
        <taxon>Eukaryota</taxon>
        <taxon>Viridiplantae</taxon>
        <taxon>Streptophyta</taxon>
        <taxon>Embryophyta</taxon>
        <taxon>Tracheophyta</taxon>
        <taxon>Spermatophyta</taxon>
        <taxon>Magnoliopsida</taxon>
        <taxon>eudicotyledons</taxon>
        <taxon>Gunneridae</taxon>
        <taxon>Pentapetalae</taxon>
        <taxon>rosids</taxon>
        <taxon>malvids</taxon>
        <taxon>Brassicales</taxon>
        <taxon>Brassicaceae</taxon>
        <taxon>Camelineae</taxon>
        <taxon>Arabidopsis</taxon>
    </lineage>
</organism>
<evidence type="ECO:0000256" key="5">
    <source>
        <dbReference type="ARBA" id="ARBA00023125"/>
    </source>
</evidence>
<dbReference type="AlphaFoldDB" id="A0A7G2FHZ4"/>
<evidence type="ECO:0000313" key="8">
    <source>
        <dbReference type="EMBL" id="CAD5332984.1"/>
    </source>
</evidence>
<keyword evidence="4" id="KW-0862">Zinc</keyword>
<dbReference type="Proteomes" id="UP000516314">
    <property type="component" value="Chromosome 5"/>
</dbReference>
<accession>A0A7G2FHZ4</accession>
<dbReference type="SUPFAM" id="SSF50249">
    <property type="entry name" value="Nucleic acid-binding proteins"/>
    <property type="match status" value="1"/>
</dbReference>
<name>A0A7G2FHZ4_ARATH</name>